<evidence type="ECO:0000256" key="2">
    <source>
        <dbReference type="ARBA" id="ARBA00022898"/>
    </source>
</evidence>
<feature type="active site" description="Proton acceptor; specific for L-alanine" evidence="4">
    <location>
        <position position="264"/>
    </location>
</feature>
<dbReference type="SMART" id="SM01005">
    <property type="entry name" value="Ala_racemase_C"/>
    <property type="match status" value="1"/>
</dbReference>
<evidence type="ECO:0000259" key="5">
    <source>
        <dbReference type="SMART" id="SM01005"/>
    </source>
</evidence>
<dbReference type="PRINTS" id="PR00992">
    <property type="entry name" value="ALARACEMASE"/>
</dbReference>
<accession>A0ABN2RB77</accession>
<dbReference type="SUPFAM" id="SSF51419">
    <property type="entry name" value="PLP-binding barrel"/>
    <property type="match status" value="1"/>
</dbReference>
<dbReference type="InterPro" id="IPR011079">
    <property type="entry name" value="Ala_racemase_C"/>
</dbReference>
<dbReference type="InterPro" id="IPR029066">
    <property type="entry name" value="PLP-binding_barrel"/>
</dbReference>
<comment type="similarity">
    <text evidence="4">Belongs to the alanine racemase family.</text>
</comment>
<dbReference type="Gene3D" id="2.40.37.10">
    <property type="entry name" value="Lyase, Ornithine Decarboxylase, Chain A, domain 1"/>
    <property type="match status" value="1"/>
</dbReference>
<dbReference type="InterPro" id="IPR009006">
    <property type="entry name" value="Ala_racemase/Decarboxylase_C"/>
</dbReference>
<dbReference type="InterPro" id="IPR000821">
    <property type="entry name" value="Ala_racemase"/>
</dbReference>
<name>A0ABN2RB77_9ACTN</name>
<keyword evidence="2 4" id="KW-0663">Pyridoxal phosphate</keyword>
<comment type="cofactor">
    <cofactor evidence="1 4">
        <name>pyridoxal 5'-phosphate</name>
        <dbReference type="ChEBI" id="CHEBI:597326"/>
    </cofactor>
</comment>
<dbReference type="Pfam" id="PF01168">
    <property type="entry name" value="Ala_racemase_N"/>
    <property type="match status" value="1"/>
</dbReference>
<gene>
    <name evidence="6" type="primary">alr</name>
    <name evidence="6" type="ORF">GCM10009798_28180</name>
</gene>
<dbReference type="NCBIfam" id="TIGR00492">
    <property type="entry name" value="alr"/>
    <property type="match status" value="1"/>
</dbReference>
<sequence>MSRAEIVVDVAAIRHNVRRLAQVTGTPVMVVVKADGYGHGMLPSARAARQAGASWLGVATLDEALALRDDGDAGHLLCWLTVPGDDLMPAVARGIDVTAYTVAELDALAEAAVRAGRKARVQLKIDTGLSRGGSTPADWPDLVARARAGEEAGSWVVTGVWSHFASSEVPDDPANEAQEKLFREALDLAHEAGLRPEVRHLANSAAALLRPSARFDLVRCGIAAYGLDPAPGLTPADLGLRPAMTVRADLALVKHVEAGAAVSYNGRWVAPAATTLGLVPVGYADGILRSAGNRAEVLVAGRRRPVRGSVCMDQVVVDLSGDEPSPGEPVVLFGPGTSGEPTAQDWAEAAGTISYEIVTRVGGRLTRRVIDSGSDNEPDDGREN</sequence>
<comment type="function">
    <text evidence="4">Catalyzes the interconversion of L-alanine and D-alanine. May also act on other amino acids.</text>
</comment>
<evidence type="ECO:0000256" key="4">
    <source>
        <dbReference type="HAMAP-Rule" id="MF_01201"/>
    </source>
</evidence>
<dbReference type="PANTHER" id="PTHR30511:SF0">
    <property type="entry name" value="ALANINE RACEMASE, CATABOLIC-RELATED"/>
    <property type="match status" value="1"/>
</dbReference>
<evidence type="ECO:0000313" key="7">
    <source>
        <dbReference type="Proteomes" id="UP001500571"/>
    </source>
</evidence>
<evidence type="ECO:0000256" key="3">
    <source>
        <dbReference type="ARBA" id="ARBA00023235"/>
    </source>
</evidence>
<keyword evidence="7" id="KW-1185">Reference proteome</keyword>
<dbReference type="Pfam" id="PF00842">
    <property type="entry name" value="Ala_racemase_C"/>
    <property type="match status" value="1"/>
</dbReference>
<dbReference type="CDD" id="cd00430">
    <property type="entry name" value="PLPDE_III_AR"/>
    <property type="match status" value="1"/>
</dbReference>
<protein>
    <recommendedName>
        <fullName evidence="4">Alanine racemase</fullName>
        <ecNumber evidence="4">5.1.1.1</ecNumber>
    </recommendedName>
</protein>
<dbReference type="Proteomes" id="UP001500571">
    <property type="component" value="Unassembled WGS sequence"/>
</dbReference>
<dbReference type="EMBL" id="BAAAPB010000002">
    <property type="protein sequence ID" value="GAA1966196.1"/>
    <property type="molecule type" value="Genomic_DNA"/>
</dbReference>
<organism evidence="6 7">
    <name type="scientific">Nocardioides panacihumi</name>
    <dbReference type="NCBI Taxonomy" id="400774"/>
    <lineage>
        <taxon>Bacteria</taxon>
        <taxon>Bacillati</taxon>
        <taxon>Actinomycetota</taxon>
        <taxon>Actinomycetes</taxon>
        <taxon>Propionibacteriales</taxon>
        <taxon>Nocardioidaceae</taxon>
        <taxon>Nocardioides</taxon>
    </lineage>
</organism>
<comment type="caution">
    <text evidence="6">The sequence shown here is derived from an EMBL/GenBank/DDBJ whole genome shotgun (WGS) entry which is preliminary data.</text>
</comment>
<dbReference type="PANTHER" id="PTHR30511">
    <property type="entry name" value="ALANINE RACEMASE"/>
    <property type="match status" value="1"/>
</dbReference>
<feature type="binding site" evidence="4">
    <location>
        <position position="131"/>
    </location>
    <ligand>
        <name>substrate</name>
    </ligand>
</feature>
<dbReference type="Gene3D" id="3.20.20.10">
    <property type="entry name" value="Alanine racemase"/>
    <property type="match status" value="1"/>
</dbReference>
<feature type="binding site" evidence="4">
    <location>
        <position position="312"/>
    </location>
    <ligand>
        <name>substrate</name>
    </ligand>
</feature>
<dbReference type="HAMAP" id="MF_01201">
    <property type="entry name" value="Ala_racemase"/>
    <property type="match status" value="1"/>
</dbReference>
<keyword evidence="3 4" id="KW-0413">Isomerase</keyword>
<feature type="domain" description="Alanine racemase C-terminal" evidence="5">
    <location>
        <begin position="243"/>
        <end position="370"/>
    </location>
</feature>
<proteinExistence type="inferred from homology"/>
<dbReference type="InterPro" id="IPR020622">
    <property type="entry name" value="Ala_racemase_pyridoxalP-BS"/>
</dbReference>
<evidence type="ECO:0000313" key="6">
    <source>
        <dbReference type="EMBL" id="GAA1966196.1"/>
    </source>
</evidence>
<feature type="active site" description="Proton acceptor; specific for D-alanine" evidence="4">
    <location>
        <position position="33"/>
    </location>
</feature>
<evidence type="ECO:0000256" key="1">
    <source>
        <dbReference type="ARBA" id="ARBA00001933"/>
    </source>
</evidence>
<reference evidence="6 7" key="1">
    <citation type="journal article" date="2019" name="Int. J. Syst. Evol. Microbiol.">
        <title>The Global Catalogue of Microorganisms (GCM) 10K type strain sequencing project: providing services to taxonomists for standard genome sequencing and annotation.</title>
        <authorList>
            <consortium name="The Broad Institute Genomics Platform"/>
            <consortium name="The Broad Institute Genome Sequencing Center for Infectious Disease"/>
            <person name="Wu L."/>
            <person name="Ma J."/>
        </authorList>
    </citation>
    <scope>NUCLEOTIDE SEQUENCE [LARGE SCALE GENOMIC DNA]</scope>
    <source>
        <strain evidence="6 7">JCM 15309</strain>
    </source>
</reference>
<dbReference type="InterPro" id="IPR001608">
    <property type="entry name" value="Ala_racemase_N"/>
</dbReference>
<dbReference type="PROSITE" id="PS00395">
    <property type="entry name" value="ALANINE_RACEMASE"/>
    <property type="match status" value="1"/>
</dbReference>
<comment type="pathway">
    <text evidence="4">Amino-acid biosynthesis; D-alanine biosynthesis; D-alanine from L-alanine: step 1/1.</text>
</comment>
<feature type="modified residue" description="N6-(pyridoxal phosphate)lysine" evidence="4">
    <location>
        <position position="33"/>
    </location>
</feature>
<comment type="catalytic activity">
    <reaction evidence="4">
        <text>L-alanine = D-alanine</text>
        <dbReference type="Rhea" id="RHEA:20249"/>
        <dbReference type="ChEBI" id="CHEBI:57416"/>
        <dbReference type="ChEBI" id="CHEBI:57972"/>
        <dbReference type="EC" id="5.1.1.1"/>
    </reaction>
</comment>
<dbReference type="EC" id="5.1.1.1" evidence="4"/>
<dbReference type="SUPFAM" id="SSF50621">
    <property type="entry name" value="Alanine racemase C-terminal domain-like"/>
    <property type="match status" value="1"/>
</dbReference>
<dbReference type="RefSeq" id="WP_344045706.1">
    <property type="nucleotide sequence ID" value="NZ_BAAAPB010000002.1"/>
</dbReference>